<keyword evidence="5" id="KW-1185">Reference proteome</keyword>
<dbReference type="OrthoDB" id="7362103at2"/>
<gene>
    <name evidence="4" type="ORF">AVO45_10665</name>
</gene>
<dbReference type="RefSeq" id="WP_068347850.1">
    <property type="nucleotide sequence ID" value="NZ_LQBQ01000034.1"/>
</dbReference>
<dbReference type="Pfam" id="PF13778">
    <property type="entry name" value="DUF4174"/>
    <property type="match status" value="1"/>
</dbReference>
<keyword evidence="1 2" id="KW-0732">Signal</keyword>
<dbReference type="EMBL" id="LQBQ01000034">
    <property type="protein sequence ID" value="KUJ76941.1"/>
    <property type="molecule type" value="Genomic_DNA"/>
</dbReference>
<name>A0A0X3TPH7_9RHOB</name>
<sequence>MKRTLAIVFSALIPLAAMAADATMPDEDELIRPAGDTDLSEFLWIMRPIIVFADSPADPRFQQQIEMLREGEAMLRDRDVVVLTDTDPKARSAVRSKLRPRGFQLVFVDKDGIVKLRKPAPWSVREITRSIDKTPMREREIRERRQDK</sequence>
<feature type="chain" id="PRO_5007054268" description="DUF4174 domain-containing protein" evidence="2">
    <location>
        <begin position="20"/>
        <end position="148"/>
    </location>
</feature>
<dbReference type="InterPro" id="IPR025232">
    <property type="entry name" value="DUF4174"/>
</dbReference>
<comment type="caution">
    <text evidence="4">The sequence shown here is derived from an EMBL/GenBank/DDBJ whole genome shotgun (WGS) entry which is preliminary data.</text>
</comment>
<dbReference type="Proteomes" id="UP000053791">
    <property type="component" value="Unassembled WGS sequence"/>
</dbReference>
<feature type="signal peptide" evidence="2">
    <location>
        <begin position="1"/>
        <end position="19"/>
    </location>
</feature>
<evidence type="ECO:0000313" key="5">
    <source>
        <dbReference type="Proteomes" id="UP000053791"/>
    </source>
</evidence>
<evidence type="ECO:0000256" key="2">
    <source>
        <dbReference type="SAM" id="SignalP"/>
    </source>
</evidence>
<reference evidence="5" key="1">
    <citation type="submission" date="2015-12" db="EMBL/GenBank/DDBJ databases">
        <authorList>
            <person name="Zhang G."/>
            <person name="Stingl U."/>
        </authorList>
    </citation>
    <scope>NUCLEOTIDE SEQUENCE [LARGE SCALE GENOMIC DNA]</scope>
    <source>
        <strain evidence="5">ZGT118</strain>
    </source>
</reference>
<evidence type="ECO:0000256" key="1">
    <source>
        <dbReference type="ARBA" id="ARBA00022729"/>
    </source>
</evidence>
<feature type="domain" description="DUF4174" evidence="3">
    <location>
        <begin position="39"/>
        <end position="140"/>
    </location>
</feature>
<organism evidence="4 5">
    <name type="scientific">Ruegeria marisrubri</name>
    <dbReference type="NCBI Taxonomy" id="1685379"/>
    <lineage>
        <taxon>Bacteria</taxon>
        <taxon>Pseudomonadati</taxon>
        <taxon>Pseudomonadota</taxon>
        <taxon>Alphaproteobacteria</taxon>
        <taxon>Rhodobacterales</taxon>
        <taxon>Roseobacteraceae</taxon>
        <taxon>Ruegeria</taxon>
    </lineage>
</organism>
<dbReference type="AlphaFoldDB" id="A0A0X3TPH7"/>
<evidence type="ECO:0000259" key="3">
    <source>
        <dbReference type="Pfam" id="PF13778"/>
    </source>
</evidence>
<accession>A0A0X3TPH7</accession>
<evidence type="ECO:0000313" key="4">
    <source>
        <dbReference type="EMBL" id="KUJ76941.1"/>
    </source>
</evidence>
<dbReference type="STRING" id="1685379.AVO45_10665"/>
<proteinExistence type="predicted"/>
<protein>
    <recommendedName>
        <fullName evidence="3">DUF4174 domain-containing protein</fullName>
    </recommendedName>
</protein>